<dbReference type="InterPro" id="IPR000627">
    <property type="entry name" value="Intradiol_dOase_C"/>
</dbReference>
<proteinExistence type="predicted"/>
<feature type="domain" description="Intradiol ring-cleavage dioxygenases" evidence="3">
    <location>
        <begin position="130"/>
        <end position="222"/>
    </location>
</feature>
<dbReference type="GO" id="GO:0008199">
    <property type="term" value="F:ferric iron binding"/>
    <property type="evidence" value="ECO:0007669"/>
    <property type="project" value="InterPro"/>
</dbReference>
<comment type="caution">
    <text evidence="4">The sequence shown here is derived from an EMBL/GenBank/DDBJ whole genome shotgun (WGS) entry which is preliminary data.</text>
</comment>
<accession>A0A8K0SR94</accession>
<keyword evidence="4" id="KW-0560">Oxidoreductase</keyword>
<dbReference type="Pfam" id="PF00775">
    <property type="entry name" value="Dioxygenase_C"/>
    <property type="match status" value="1"/>
</dbReference>
<evidence type="ECO:0000313" key="5">
    <source>
        <dbReference type="Proteomes" id="UP000813444"/>
    </source>
</evidence>
<dbReference type="Proteomes" id="UP000813444">
    <property type="component" value="Unassembled WGS sequence"/>
</dbReference>
<dbReference type="EMBL" id="JAGPNK010000005">
    <property type="protein sequence ID" value="KAH7320576.1"/>
    <property type="molecule type" value="Genomic_DNA"/>
</dbReference>
<dbReference type="AlphaFoldDB" id="A0A8K0SR94"/>
<evidence type="ECO:0000259" key="3">
    <source>
        <dbReference type="Pfam" id="PF00775"/>
    </source>
</evidence>
<dbReference type="CDD" id="cd03457">
    <property type="entry name" value="intradiol_dioxygenase_like"/>
    <property type="match status" value="1"/>
</dbReference>
<keyword evidence="4" id="KW-0223">Dioxygenase</keyword>
<evidence type="ECO:0000256" key="2">
    <source>
        <dbReference type="SAM" id="SignalP"/>
    </source>
</evidence>
<feature type="compositionally biased region" description="Gly residues" evidence="1">
    <location>
        <begin position="325"/>
        <end position="337"/>
    </location>
</feature>
<keyword evidence="2" id="KW-0732">Signal</keyword>
<dbReference type="GO" id="GO:0016702">
    <property type="term" value="F:oxidoreductase activity, acting on single donors with incorporation of molecular oxygen, incorporation of two atoms of oxygen"/>
    <property type="evidence" value="ECO:0007669"/>
    <property type="project" value="InterPro"/>
</dbReference>
<evidence type="ECO:0000256" key="1">
    <source>
        <dbReference type="SAM" id="MobiDB-lite"/>
    </source>
</evidence>
<organism evidence="4 5">
    <name type="scientific">Stachybotrys elegans</name>
    <dbReference type="NCBI Taxonomy" id="80388"/>
    <lineage>
        <taxon>Eukaryota</taxon>
        <taxon>Fungi</taxon>
        <taxon>Dikarya</taxon>
        <taxon>Ascomycota</taxon>
        <taxon>Pezizomycotina</taxon>
        <taxon>Sordariomycetes</taxon>
        <taxon>Hypocreomycetidae</taxon>
        <taxon>Hypocreales</taxon>
        <taxon>Stachybotryaceae</taxon>
        <taxon>Stachybotrys</taxon>
    </lineage>
</organism>
<feature type="chain" id="PRO_5035447737" evidence="2">
    <location>
        <begin position="20"/>
        <end position="384"/>
    </location>
</feature>
<dbReference type="PANTHER" id="PTHR34315">
    <property type="match status" value="1"/>
</dbReference>
<protein>
    <submittedName>
        <fullName evidence="4">Extracellular dioxygenase</fullName>
    </submittedName>
</protein>
<dbReference type="PANTHER" id="PTHR34315:SF1">
    <property type="entry name" value="INTRADIOL RING-CLEAVAGE DIOXYGENASES DOMAIN-CONTAINING PROTEIN-RELATED"/>
    <property type="match status" value="1"/>
</dbReference>
<name>A0A8K0SR94_9HYPO</name>
<dbReference type="SUPFAM" id="SSF49482">
    <property type="entry name" value="Aromatic compound dioxygenase"/>
    <property type="match status" value="1"/>
</dbReference>
<feature type="region of interest" description="Disordered" evidence="1">
    <location>
        <begin position="323"/>
        <end position="351"/>
    </location>
</feature>
<feature type="signal peptide" evidence="2">
    <location>
        <begin position="1"/>
        <end position="19"/>
    </location>
</feature>
<keyword evidence="5" id="KW-1185">Reference proteome</keyword>
<reference evidence="4" key="1">
    <citation type="journal article" date="2021" name="Nat. Commun.">
        <title>Genetic determinants of endophytism in the Arabidopsis root mycobiome.</title>
        <authorList>
            <person name="Mesny F."/>
            <person name="Miyauchi S."/>
            <person name="Thiergart T."/>
            <person name="Pickel B."/>
            <person name="Atanasova L."/>
            <person name="Karlsson M."/>
            <person name="Huettel B."/>
            <person name="Barry K.W."/>
            <person name="Haridas S."/>
            <person name="Chen C."/>
            <person name="Bauer D."/>
            <person name="Andreopoulos W."/>
            <person name="Pangilinan J."/>
            <person name="LaButti K."/>
            <person name="Riley R."/>
            <person name="Lipzen A."/>
            <person name="Clum A."/>
            <person name="Drula E."/>
            <person name="Henrissat B."/>
            <person name="Kohler A."/>
            <person name="Grigoriev I.V."/>
            <person name="Martin F.M."/>
            <person name="Hacquard S."/>
        </authorList>
    </citation>
    <scope>NUCLEOTIDE SEQUENCE</scope>
    <source>
        <strain evidence="4">MPI-CAGE-CH-0235</strain>
    </source>
</reference>
<dbReference type="Gene3D" id="2.60.130.10">
    <property type="entry name" value="Aromatic compound dioxygenase"/>
    <property type="match status" value="1"/>
</dbReference>
<evidence type="ECO:0000313" key="4">
    <source>
        <dbReference type="EMBL" id="KAH7320576.1"/>
    </source>
</evidence>
<dbReference type="OrthoDB" id="121380at2759"/>
<sequence>MQLSKFLTLVALVAGRVEAHPGHDLTEEFMERRSFVNSVSQVSLSHCADKLRARGVEDRNVARRAAALEAARARRGLLERDLDSLDKSHDMSDLGYTEDTSASTLFSSNGSCVLTPEVTQGPYYVGGEYVRKDVTDGQAGLDITLDYQVIDVDTCEPVPEVYLEMWHCNATGVYSGVVSSGNGDTSDTSNLDKTFLRGIQPTDEDGVAQFQSIFPGHYVGRATHIHIMSSHVGQAFFDQDLIEAVDSLEPYTSNTGELTTNEEDSILSEEAVDVDPFFYYTYLGNSLSDGLFAWVAFGINTSSISHVTPASFLYESGGVANSDSGMGGGPGGPGGPGDAPSGAPPNGINATMIIPSTSSSGLLTPTPTPTPNSAGSVKLLGVLF</sequence>
<gene>
    <name evidence="4" type="ORF">B0I35DRAFT_450367</name>
</gene>
<dbReference type="InterPro" id="IPR015889">
    <property type="entry name" value="Intradiol_dOase_core"/>
</dbReference>
<feature type="compositionally biased region" description="Low complexity" evidence="1">
    <location>
        <begin position="338"/>
        <end position="347"/>
    </location>
</feature>